<organism evidence="1 2">
    <name type="scientific">candidate division WS6 bacterium GW2011_GWC1_36_11</name>
    <dbReference type="NCBI Taxonomy" id="1619090"/>
    <lineage>
        <taxon>Bacteria</taxon>
        <taxon>Candidatus Dojkabacteria</taxon>
    </lineage>
</organism>
<accession>A0A0G0DE20</accession>
<dbReference type="Proteomes" id="UP000034140">
    <property type="component" value="Unassembled WGS sequence"/>
</dbReference>
<gene>
    <name evidence="1" type="ORF">UR96_C0029G0012</name>
</gene>
<dbReference type="EMBL" id="LBRE01000029">
    <property type="protein sequence ID" value="KKP91678.1"/>
    <property type="molecule type" value="Genomic_DNA"/>
</dbReference>
<evidence type="ECO:0000313" key="1">
    <source>
        <dbReference type="EMBL" id="KKP91678.1"/>
    </source>
</evidence>
<name>A0A0G0DE20_9BACT</name>
<reference evidence="1 2" key="1">
    <citation type="journal article" date="2015" name="Nature">
        <title>rRNA introns, odd ribosomes, and small enigmatic genomes across a large radiation of phyla.</title>
        <authorList>
            <person name="Brown C.T."/>
            <person name="Hug L.A."/>
            <person name="Thomas B.C."/>
            <person name="Sharon I."/>
            <person name="Castelle C.J."/>
            <person name="Singh A."/>
            <person name="Wilkins M.J."/>
            <person name="Williams K.H."/>
            <person name="Banfield J.F."/>
        </authorList>
    </citation>
    <scope>NUCLEOTIDE SEQUENCE [LARGE SCALE GENOMIC DNA]</scope>
</reference>
<protein>
    <recommendedName>
        <fullName evidence="3">Nudix hydrolase domain-containing protein</fullName>
    </recommendedName>
</protein>
<evidence type="ECO:0000313" key="2">
    <source>
        <dbReference type="Proteomes" id="UP000034140"/>
    </source>
</evidence>
<comment type="caution">
    <text evidence="1">The sequence shown here is derived from an EMBL/GenBank/DDBJ whole genome shotgun (WGS) entry which is preliminary data.</text>
</comment>
<sequence length="219" mass="25612">MHTIQKLLIKRLIKENNQKYSTLTEGFDSDDNVVFHLKQLQSLGLISKVGDVYTVTFDGIKKTQEFDINNLSELIPKPLVVGFICEYDGKYIFKSHDNAKEPYFNLPNGRPYHNAKLQNEFERILNEELGTGFTYEPPVFESLHMKDVTNTEGKLIFSDAFVVYNVKLKQLGNLQPNMKLLSIEEIEKLDNRWKEIDMCILRKEWEIYSEYSQISNYVL</sequence>
<dbReference type="AlphaFoldDB" id="A0A0G0DE20"/>
<evidence type="ECO:0008006" key="3">
    <source>
        <dbReference type="Google" id="ProtNLM"/>
    </source>
</evidence>
<proteinExistence type="predicted"/>